<keyword evidence="1" id="KW-0472">Membrane</keyword>
<sequence length="48" mass="5391">MELIIKVTRGYLAVILLLAAVLTIPIIVAMVYYLMLLFSLFIGSVFFP</sequence>
<keyword evidence="1" id="KW-1133">Transmembrane helix</keyword>
<gene>
    <name evidence="2" type="ORF">SAMN04487996_12286</name>
</gene>
<keyword evidence="3" id="KW-1185">Reference proteome</keyword>
<accession>A0A1G7WN01</accession>
<dbReference type="Proteomes" id="UP000198748">
    <property type="component" value="Unassembled WGS sequence"/>
</dbReference>
<evidence type="ECO:0000256" key="1">
    <source>
        <dbReference type="SAM" id="Phobius"/>
    </source>
</evidence>
<reference evidence="3" key="1">
    <citation type="submission" date="2016-10" db="EMBL/GenBank/DDBJ databases">
        <authorList>
            <person name="Varghese N."/>
            <person name="Submissions S."/>
        </authorList>
    </citation>
    <scope>NUCLEOTIDE SEQUENCE [LARGE SCALE GENOMIC DNA]</scope>
    <source>
        <strain evidence="3">DSM 25329</strain>
    </source>
</reference>
<evidence type="ECO:0000313" key="2">
    <source>
        <dbReference type="EMBL" id="SDG72600.1"/>
    </source>
</evidence>
<feature type="transmembrane region" description="Helical" evidence="1">
    <location>
        <begin position="12"/>
        <end position="42"/>
    </location>
</feature>
<keyword evidence="1" id="KW-0812">Transmembrane</keyword>
<dbReference type="RefSeq" id="WP_176885157.1">
    <property type="nucleotide sequence ID" value="NZ_FNAN01000022.1"/>
</dbReference>
<dbReference type="EMBL" id="FNAN01000022">
    <property type="protein sequence ID" value="SDG72600.1"/>
    <property type="molecule type" value="Genomic_DNA"/>
</dbReference>
<dbReference type="AlphaFoldDB" id="A0A1G7WN01"/>
<evidence type="ECO:0000313" key="3">
    <source>
        <dbReference type="Proteomes" id="UP000198748"/>
    </source>
</evidence>
<protein>
    <submittedName>
        <fullName evidence="2">Uncharacterized protein</fullName>
    </submittedName>
</protein>
<proteinExistence type="predicted"/>
<name>A0A1G7WN01_9BACT</name>
<organism evidence="2 3">
    <name type="scientific">Dyadobacter soli</name>
    <dbReference type="NCBI Taxonomy" id="659014"/>
    <lineage>
        <taxon>Bacteria</taxon>
        <taxon>Pseudomonadati</taxon>
        <taxon>Bacteroidota</taxon>
        <taxon>Cytophagia</taxon>
        <taxon>Cytophagales</taxon>
        <taxon>Spirosomataceae</taxon>
        <taxon>Dyadobacter</taxon>
    </lineage>
</organism>